<dbReference type="EMBL" id="MAQA01000040">
    <property type="protein sequence ID" value="OCI30285.1"/>
    <property type="molecule type" value="Genomic_DNA"/>
</dbReference>
<keyword evidence="2" id="KW-1185">Reference proteome</keyword>
<accession>A0ABX2Y8P0</accession>
<organism evidence="1 2">
    <name type="scientific">Oerskovia enterophila</name>
    <dbReference type="NCBI Taxonomy" id="43678"/>
    <lineage>
        <taxon>Bacteria</taxon>
        <taxon>Bacillati</taxon>
        <taxon>Actinomycetota</taxon>
        <taxon>Actinomycetes</taxon>
        <taxon>Micrococcales</taxon>
        <taxon>Cellulomonadaceae</taxon>
        <taxon>Oerskovia</taxon>
    </lineage>
</organism>
<dbReference type="Proteomes" id="UP000093412">
    <property type="component" value="Unassembled WGS sequence"/>
</dbReference>
<comment type="caution">
    <text evidence="1">The sequence shown here is derived from an EMBL/GenBank/DDBJ whole genome shotgun (WGS) entry which is preliminary data.</text>
</comment>
<name>A0ABX2Y8P0_9CELL</name>
<sequence>MVPAANVRGMNLSIARWGLNALTTLRALDGRTSDEHERTALEQWGGWGPLTPAFETFLAREWMPVTD</sequence>
<proteinExistence type="predicted"/>
<gene>
    <name evidence="1" type="ORF">OERS_30230</name>
</gene>
<evidence type="ECO:0000313" key="2">
    <source>
        <dbReference type="Proteomes" id="UP000093412"/>
    </source>
</evidence>
<evidence type="ECO:0000313" key="1">
    <source>
        <dbReference type="EMBL" id="OCI30285.1"/>
    </source>
</evidence>
<reference evidence="1 2" key="1">
    <citation type="submission" date="2016-06" db="EMBL/GenBank/DDBJ databases">
        <title>Genome sequence of Oerskovia enterophila DSM 43852.</title>
        <authorList>
            <person name="Poehlein A."/>
            <person name="Jag V."/>
            <person name="Bengelsdorf F.R."/>
            <person name="Daniel R."/>
            <person name="Duerre P."/>
        </authorList>
    </citation>
    <scope>NUCLEOTIDE SEQUENCE [LARGE SCALE GENOMIC DNA]</scope>
    <source>
        <strain evidence="1 2">DSM 43852</strain>
    </source>
</reference>
<protein>
    <submittedName>
        <fullName evidence="1">Uncharacterized protein</fullName>
    </submittedName>
</protein>